<dbReference type="RefSeq" id="WP_344446645.1">
    <property type="nucleotide sequence ID" value="NZ_BAAALF010000272.1"/>
</dbReference>
<dbReference type="Pfam" id="PF14021">
    <property type="entry name" value="TNT"/>
    <property type="match status" value="1"/>
</dbReference>
<name>A0ABP4DQA3_9ACTN</name>
<gene>
    <name evidence="3" type="ORF">GCM10009665_73980</name>
</gene>
<dbReference type="InterPro" id="IPR053024">
    <property type="entry name" value="Fungal_surface_NADase"/>
</dbReference>
<evidence type="ECO:0000313" key="4">
    <source>
        <dbReference type="Proteomes" id="UP001500037"/>
    </source>
</evidence>
<evidence type="ECO:0000259" key="2">
    <source>
        <dbReference type="Pfam" id="PF14021"/>
    </source>
</evidence>
<evidence type="ECO:0000256" key="1">
    <source>
        <dbReference type="SAM" id="SignalP"/>
    </source>
</evidence>
<feature type="chain" id="PRO_5045706619" description="TNT domain-containing protein" evidence="1">
    <location>
        <begin position="31"/>
        <end position="221"/>
    </location>
</feature>
<keyword evidence="4" id="KW-1185">Reference proteome</keyword>
<protein>
    <recommendedName>
        <fullName evidence="2">TNT domain-containing protein</fullName>
    </recommendedName>
</protein>
<proteinExistence type="predicted"/>
<dbReference type="EMBL" id="BAAALF010000272">
    <property type="protein sequence ID" value="GAA1068876.1"/>
    <property type="molecule type" value="Genomic_DNA"/>
</dbReference>
<keyword evidence="1" id="KW-0732">Signal</keyword>
<feature type="domain" description="TNT" evidence="2">
    <location>
        <begin position="119"/>
        <end position="219"/>
    </location>
</feature>
<dbReference type="Proteomes" id="UP001500037">
    <property type="component" value="Unassembled WGS sequence"/>
</dbReference>
<feature type="signal peptide" evidence="1">
    <location>
        <begin position="1"/>
        <end position="30"/>
    </location>
</feature>
<accession>A0ABP4DQA3</accession>
<reference evidence="4" key="1">
    <citation type="journal article" date="2019" name="Int. J. Syst. Evol. Microbiol.">
        <title>The Global Catalogue of Microorganisms (GCM) 10K type strain sequencing project: providing services to taxonomists for standard genome sequencing and annotation.</title>
        <authorList>
            <consortium name="The Broad Institute Genomics Platform"/>
            <consortium name="The Broad Institute Genome Sequencing Center for Infectious Disease"/>
            <person name="Wu L."/>
            <person name="Ma J."/>
        </authorList>
    </citation>
    <scope>NUCLEOTIDE SEQUENCE [LARGE SCALE GENOMIC DNA]</scope>
    <source>
        <strain evidence="4">JCM 13004</strain>
    </source>
</reference>
<dbReference type="InterPro" id="IPR025331">
    <property type="entry name" value="TNT"/>
</dbReference>
<dbReference type="PANTHER" id="PTHR42059:SF1">
    <property type="entry name" value="TNT DOMAIN-CONTAINING PROTEIN"/>
    <property type="match status" value="1"/>
</dbReference>
<evidence type="ECO:0000313" key="3">
    <source>
        <dbReference type="EMBL" id="GAA1068876.1"/>
    </source>
</evidence>
<dbReference type="PANTHER" id="PTHR42059">
    <property type="entry name" value="TNT DOMAIN-CONTAINING PROTEIN"/>
    <property type="match status" value="1"/>
</dbReference>
<comment type="caution">
    <text evidence="3">The sequence shown here is derived from an EMBL/GenBank/DDBJ whole genome shotgun (WGS) entry which is preliminary data.</text>
</comment>
<organism evidence="3 4">
    <name type="scientific">Kitasatospora nipponensis</name>
    <dbReference type="NCBI Taxonomy" id="258049"/>
    <lineage>
        <taxon>Bacteria</taxon>
        <taxon>Bacillati</taxon>
        <taxon>Actinomycetota</taxon>
        <taxon>Actinomycetes</taxon>
        <taxon>Kitasatosporales</taxon>
        <taxon>Streptomycetaceae</taxon>
        <taxon>Kitasatospora</taxon>
    </lineage>
</organism>
<sequence length="221" mass="23479">MIVTLKKTSRLLTALLAVAALATATPAAQAASAAPRADLPSDQCSAAFLDGDKRLGPEQLPTTGPVGRQLVGYRRTGGASTQDFLAQYYDSAAGSWRYPPSNGYLIGFDGRPIELDQPLVPGQDIDRYGSEYGSFLAPEGLPYANRAIPPQSLDGTPAAGCNYHDYKVLKTFTVHAGPIAPWFDQPGLGWQYQLDAALVPGAPGSINVGWLVTNGYLQRLV</sequence>